<dbReference type="InterPro" id="IPR052491">
    <property type="entry name" value="TNFRSF10"/>
</dbReference>
<evidence type="ECO:0000256" key="3">
    <source>
        <dbReference type="ARBA" id="ARBA00023136"/>
    </source>
</evidence>
<feature type="non-terminal residue" evidence="10">
    <location>
        <position position="292"/>
    </location>
</feature>
<dbReference type="SMART" id="SM00208">
    <property type="entry name" value="TNFR"/>
    <property type="match status" value="2"/>
</dbReference>
<feature type="non-terminal residue" evidence="10">
    <location>
        <position position="1"/>
    </location>
</feature>
<feature type="transmembrane region" description="Helical" evidence="8">
    <location>
        <begin position="152"/>
        <end position="174"/>
    </location>
</feature>
<dbReference type="SUPFAM" id="SSF57586">
    <property type="entry name" value="TNF receptor-like"/>
    <property type="match status" value="2"/>
</dbReference>
<feature type="repeat" description="TNFR-Cys" evidence="7">
    <location>
        <begin position="58"/>
        <end position="98"/>
    </location>
</feature>
<reference evidence="10" key="1">
    <citation type="submission" date="2019-09" db="EMBL/GenBank/DDBJ databases">
        <title>Bird 10,000 Genomes (B10K) Project - Family phase.</title>
        <authorList>
            <person name="Zhang G."/>
        </authorList>
    </citation>
    <scope>NUCLEOTIDE SEQUENCE</scope>
    <source>
        <strain evidence="10">B10K-DU-025-06</strain>
        <tissue evidence="10">Mixed tissue sample</tissue>
    </source>
</reference>
<keyword evidence="8" id="KW-1133">Transmembrane helix</keyword>
<evidence type="ECO:0000256" key="6">
    <source>
        <dbReference type="ARBA" id="ARBA00023180"/>
    </source>
</evidence>
<feature type="repeat" description="TNFR-Cys" evidence="7">
    <location>
        <begin position="99"/>
        <end position="140"/>
    </location>
</feature>
<dbReference type="Proteomes" id="UP000637704">
    <property type="component" value="Unassembled WGS sequence"/>
</dbReference>
<evidence type="ECO:0000313" key="10">
    <source>
        <dbReference type="EMBL" id="NXD71909.1"/>
    </source>
</evidence>
<dbReference type="GO" id="GO:0009986">
    <property type="term" value="C:cell surface"/>
    <property type="evidence" value="ECO:0007669"/>
    <property type="project" value="TreeGrafter"/>
</dbReference>
<feature type="disulfide bond" evidence="7">
    <location>
        <begin position="77"/>
        <end position="90"/>
    </location>
</feature>
<dbReference type="Pfam" id="PF00020">
    <property type="entry name" value="TNFR_c6"/>
    <property type="match status" value="2"/>
</dbReference>
<dbReference type="EMBL" id="WBNI01001563">
    <property type="protein sequence ID" value="NXD71909.1"/>
    <property type="molecule type" value="Genomic_DNA"/>
</dbReference>
<protein>
    <submittedName>
        <fullName evidence="10">TNR26 factor</fullName>
    </submittedName>
</protein>
<dbReference type="PANTHER" id="PTHR46330">
    <property type="entry name" value="TUMOR NECROSIS FACTOR RECEPTOR SUPERFAMILY MEMBER 10B"/>
    <property type="match status" value="1"/>
</dbReference>
<dbReference type="GO" id="GO:0043065">
    <property type="term" value="P:positive regulation of apoptotic process"/>
    <property type="evidence" value="ECO:0007669"/>
    <property type="project" value="TreeGrafter"/>
</dbReference>
<comment type="caution">
    <text evidence="10">The sequence shown here is derived from an EMBL/GenBank/DDBJ whole genome shotgun (WGS) entry which is preliminary data.</text>
</comment>
<name>A0A851Y8P1_EOLRO</name>
<evidence type="ECO:0000256" key="4">
    <source>
        <dbReference type="ARBA" id="ARBA00023157"/>
    </source>
</evidence>
<evidence type="ECO:0000259" key="9">
    <source>
        <dbReference type="PROSITE" id="PS50050"/>
    </source>
</evidence>
<keyword evidence="4 7" id="KW-1015">Disulfide bond</keyword>
<dbReference type="GO" id="GO:0005886">
    <property type="term" value="C:plasma membrane"/>
    <property type="evidence" value="ECO:0007669"/>
    <property type="project" value="TreeGrafter"/>
</dbReference>
<keyword evidence="11" id="KW-1185">Reference proteome</keyword>
<gene>
    <name evidence="10" type="primary">Tnfrsf26_1</name>
    <name evidence="10" type="ORF">EOLROS_R14918</name>
</gene>
<dbReference type="PANTHER" id="PTHR46330:SF17">
    <property type="entry name" value="TUMOR NECROSIS FACTOR RECEPTOR SUPERFAMILY, MEMBER 10B"/>
    <property type="match status" value="1"/>
</dbReference>
<dbReference type="PROSITE" id="PS50050">
    <property type="entry name" value="TNFR_NGFR_2"/>
    <property type="match status" value="2"/>
</dbReference>
<feature type="disulfide bond" evidence="7">
    <location>
        <begin position="59"/>
        <end position="74"/>
    </location>
</feature>
<evidence type="ECO:0000256" key="7">
    <source>
        <dbReference type="PROSITE-ProRule" id="PRU00206"/>
    </source>
</evidence>
<feature type="domain" description="TNFR-Cys" evidence="9">
    <location>
        <begin position="58"/>
        <end position="98"/>
    </location>
</feature>
<sequence length="292" mass="32800">TAASALDRRDRLDLFDAGREEEEFYLVQSSNIYCRKCPAGTYVGDHCKEQKGFSKCLPCKDNEYIEYPSDLPNCFGCRTCREDEVELSPCRAVQDTQCACRNGTFCSPEHPCEMCQKCRPRCPTGEVELAPCTPLSDRRCGPPTTTSSLSTLWIAIISVMVTAVFVVLLCLLMYCCCSLPSQDHPAQLVCASLRPQDYLMQRLMRFRNRSLGTQDNRLNECFSQDPLLSRTPGPVTPSAPGPEVRERAPLLRPAWPRSDAFLCLHQAHQLGDFQGWTWFLHGDSEGFPVLAL</sequence>
<proteinExistence type="predicted"/>
<keyword evidence="8" id="KW-0812">Transmembrane</keyword>
<comment type="caution">
    <text evidence="7">Lacks conserved residue(s) required for the propagation of feature annotation.</text>
</comment>
<evidence type="ECO:0000256" key="2">
    <source>
        <dbReference type="ARBA" id="ARBA00022737"/>
    </source>
</evidence>
<keyword evidence="3 8" id="KW-0472">Membrane</keyword>
<feature type="disulfide bond" evidence="7">
    <location>
        <begin position="80"/>
        <end position="98"/>
    </location>
</feature>
<feature type="domain" description="TNFR-Cys" evidence="9">
    <location>
        <begin position="99"/>
        <end position="140"/>
    </location>
</feature>
<organism evidence="10 11">
    <name type="scientific">Eolophus roseicapilla</name>
    <name type="common">Galah cockatoo</name>
    <name type="synonym">Cacatua roseicapilla</name>
    <dbReference type="NCBI Taxonomy" id="176039"/>
    <lineage>
        <taxon>Eukaryota</taxon>
        <taxon>Metazoa</taxon>
        <taxon>Chordata</taxon>
        <taxon>Craniata</taxon>
        <taxon>Vertebrata</taxon>
        <taxon>Euteleostomi</taxon>
        <taxon>Archelosauria</taxon>
        <taxon>Archosauria</taxon>
        <taxon>Dinosauria</taxon>
        <taxon>Saurischia</taxon>
        <taxon>Theropoda</taxon>
        <taxon>Coelurosauria</taxon>
        <taxon>Aves</taxon>
        <taxon>Neognathae</taxon>
        <taxon>Neoaves</taxon>
        <taxon>Telluraves</taxon>
        <taxon>Australaves</taxon>
        <taxon>Psittaciformes</taxon>
        <taxon>Cacatuidae</taxon>
        <taxon>Eolophus</taxon>
    </lineage>
</organism>
<dbReference type="InterPro" id="IPR001368">
    <property type="entry name" value="TNFR/NGFR_Cys_rich_reg"/>
</dbReference>
<keyword evidence="6" id="KW-0325">Glycoprotein</keyword>
<dbReference type="AlphaFoldDB" id="A0A851Y8P1"/>
<feature type="disulfide bond" evidence="7">
    <location>
        <begin position="122"/>
        <end position="140"/>
    </location>
</feature>
<dbReference type="GO" id="GO:0036462">
    <property type="term" value="P:TRAIL-activated apoptotic signaling pathway"/>
    <property type="evidence" value="ECO:0007669"/>
    <property type="project" value="TreeGrafter"/>
</dbReference>
<dbReference type="InterPro" id="IPR034024">
    <property type="entry name" value="TNFRSF10_N"/>
</dbReference>
<evidence type="ECO:0000256" key="5">
    <source>
        <dbReference type="ARBA" id="ARBA00023170"/>
    </source>
</evidence>
<evidence type="ECO:0000256" key="8">
    <source>
        <dbReference type="SAM" id="Phobius"/>
    </source>
</evidence>
<feature type="disulfide bond" evidence="7">
    <location>
        <begin position="100"/>
        <end position="115"/>
    </location>
</feature>
<accession>A0A851Y8P1</accession>
<evidence type="ECO:0000256" key="1">
    <source>
        <dbReference type="ARBA" id="ARBA00004370"/>
    </source>
</evidence>
<dbReference type="Gene3D" id="2.10.50.10">
    <property type="entry name" value="Tumor Necrosis Factor Receptor, subunit A, domain 2"/>
    <property type="match status" value="3"/>
</dbReference>
<keyword evidence="2" id="KW-0677">Repeat</keyword>
<evidence type="ECO:0000313" key="11">
    <source>
        <dbReference type="Proteomes" id="UP000637704"/>
    </source>
</evidence>
<comment type="subcellular location">
    <subcellularLocation>
        <location evidence="1">Membrane</location>
    </subcellularLocation>
</comment>
<dbReference type="CDD" id="cd10580">
    <property type="entry name" value="TNFRSF10"/>
    <property type="match status" value="1"/>
</dbReference>
<keyword evidence="5" id="KW-0675">Receptor</keyword>